<name>A0AAE6KRA6_MYXXA</name>
<dbReference type="GO" id="GO:0006508">
    <property type="term" value="P:proteolysis"/>
    <property type="evidence" value="ECO:0007669"/>
    <property type="project" value="InterPro"/>
</dbReference>
<protein>
    <submittedName>
        <fullName evidence="3">TldD/PmbA family protein</fullName>
    </submittedName>
</protein>
<evidence type="ECO:0000256" key="1">
    <source>
        <dbReference type="ARBA" id="ARBA00005836"/>
    </source>
</evidence>
<dbReference type="Proteomes" id="UP000320179">
    <property type="component" value="Chromosome"/>
</dbReference>
<dbReference type="InterPro" id="IPR051463">
    <property type="entry name" value="Peptidase_U62_metallo"/>
</dbReference>
<organism evidence="3 4">
    <name type="scientific">Myxococcus xanthus</name>
    <dbReference type="NCBI Taxonomy" id="34"/>
    <lineage>
        <taxon>Bacteria</taxon>
        <taxon>Pseudomonadati</taxon>
        <taxon>Myxococcota</taxon>
        <taxon>Myxococcia</taxon>
        <taxon>Myxococcales</taxon>
        <taxon>Cystobacterineae</taxon>
        <taxon>Myxococcaceae</taxon>
        <taxon>Myxococcus</taxon>
    </lineage>
</organism>
<dbReference type="Pfam" id="PF19289">
    <property type="entry name" value="PmbA_TldD_3rd"/>
    <property type="match status" value="1"/>
</dbReference>
<gene>
    <name evidence="3" type="ORF">BHS09_07985</name>
</gene>
<feature type="domain" description="Metalloprotease TldD/E C-terminal" evidence="2">
    <location>
        <begin position="188"/>
        <end position="422"/>
    </location>
</feature>
<dbReference type="PANTHER" id="PTHR30624:SF4">
    <property type="entry name" value="METALLOPROTEASE TLDD"/>
    <property type="match status" value="1"/>
</dbReference>
<accession>A0AAE6KRA6</accession>
<comment type="similarity">
    <text evidence="1">Belongs to the peptidase U62 family.</text>
</comment>
<dbReference type="RefSeq" id="WP_140797587.1">
    <property type="nucleotide sequence ID" value="NZ_CP017173.1"/>
</dbReference>
<dbReference type="EMBL" id="CP017174">
    <property type="protein sequence ID" value="QDE66954.1"/>
    <property type="molecule type" value="Genomic_DNA"/>
</dbReference>
<evidence type="ECO:0000259" key="2">
    <source>
        <dbReference type="Pfam" id="PF19289"/>
    </source>
</evidence>
<dbReference type="InterPro" id="IPR036059">
    <property type="entry name" value="TldD/PmbA_sf"/>
</dbReference>
<dbReference type="InterPro" id="IPR045569">
    <property type="entry name" value="Metalloprtase-TldD/E_C"/>
</dbReference>
<dbReference type="GO" id="GO:0005829">
    <property type="term" value="C:cytosol"/>
    <property type="evidence" value="ECO:0007669"/>
    <property type="project" value="TreeGrafter"/>
</dbReference>
<proteinExistence type="inferred from homology"/>
<reference evidence="3 4" key="1">
    <citation type="journal article" date="2019" name="Science">
        <title>Social genes are selection hotspots in kin groups of a soil microbe.</title>
        <authorList>
            <person name="Wielgoss S."/>
            <person name="Wolfensberger R."/>
            <person name="Sun L."/>
            <person name="Fiegna F."/>
            <person name="Velicer G.J."/>
        </authorList>
    </citation>
    <scope>NUCLEOTIDE SEQUENCE [LARGE SCALE GENOMIC DNA]</scope>
    <source>
        <strain evidence="3 4">MC3.5.9c15</strain>
    </source>
</reference>
<dbReference type="AlphaFoldDB" id="A0AAE6KRA6"/>
<evidence type="ECO:0000313" key="3">
    <source>
        <dbReference type="EMBL" id="QDE66954.1"/>
    </source>
</evidence>
<dbReference type="PANTHER" id="PTHR30624">
    <property type="entry name" value="UNCHARACTERIZED PROTEIN TLDD AND PMBA"/>
    <property type="match status" value="1"/>
</dbReference>
<dbReference type="GO" id="GO:0008237">
    <property type="term" value="F:metallopeptidase activity"/>
    <property type="evidence" value="ECO:0007669"/>
    <property type="project" value="InterPro"/>
</dbReference>
<sequence>MADWFLERREVRDSVHVRSGLRLQAPLTEKGWASCRSLAGGVEWRWADLPGDKVPPGELPSEVAARGESLLAPPPLRSAPDEAVEAALLHLVETARAAGASHLEILLREVDRGALFHGHDRQTEDRQRHALLEFKAFHTEGGTSVDAWRCSAFPDTDQLLADLPALSARVEAMVRALRESAPVQPCPTGALPIVFPPGAASACFFHEVCGHPLEGDVVARGGSYLAHRRGQRVAGEHVSVSDDPTDAHGALTFAWDDEGHAARPVPLLRGGIVGTPLVDTRSAAVLGLGCNGHGRRVSYRHPPLARMGHTRVEPHQGRLETLMADVPHGLLVQHLTPRHMNLLSGDFSFYVVEAREIRDGHLGRRVSPGILRGNGLEALAAIDAVGEDVSNLFATRGCRKLDHGPLPVSFGQPSIRFRQLYVEPWR</sequence>
<evidence type="ECO:0000313" key="4">
    <source>
        <dbReference type="Proteomes" id="UP000320179"/>
    </source>
</evidence>
<dbReference type="SUPFAM" id="SSF111283">
    <property type="entry name" value="Putative modulator of DNA gyrase, PmbA/TldD"/>
    <property type="match status" value="1"/>
</dbReference>